<evidence type="ECO:0000313" key="1">
    <source>
        <dbReference type="EMBL" id="XBS21592.1"/>
    </source>
</evidence>
<evidence type="ECO:0000313" key="2">
    <source>
        <dbReference type="Proteomes" id="UP001225378"/>
    </source>
</evidence>
<dbReference type="AlphaFoldDB" id="A0AAU7NX60"/>
<dbReference type="RefSeq" id="WP_349432226.1">
    <property type="nucleotide sequence ID" value="NZ_CP157743.1"/>
</dbReference>
<dbReference type="Pfam" id="PF12385">
    <property type="entry name" value="Peptidase_C70"/>
    <property type="match status" value="1"/>
</dbReference>
<dbReference type="Proteomes" id="UP001225378">
    <property type="component" value="Chromosome"/>
</dbReference>
<keyword evidence="2" id="KW-1185">Reference proteome</keyword>
<accession>A0AAU7NX60</accession>
<dbReference type="EMBL" id="CP157743">
    <property type="protein sequence ID" value="XBS21592.1"/>
    <property type="molecule type" value="Genomic_DNA"/>
</dbReference>
<dbReference type="KEGG" id="mech:Q9L42_005570"/>
<gene>
    <name evidence="1" type="ORF">Q9L42_005570</name>
</gene>
<reference evidence="1 2" key="1">
    <citation type="journal article" date="2024" name="Microbiology">
        <title>Methylomarinum rosea sp. nov., a novel halophilic methanotrophic bacterium from the hypersaline Lake Elton.</title>
        <authorList>
            <person name="Suleimanov R.Z."/>
            <person name="Oshkin I.Y."/>
            <person name="Danilova O.V."/>
            <person name="Suzina N.E."/>
            <person name="Dedysh S.N."/>
        </authorList>
    </citation>
    <scope>NUCLEOTIDE SEQUENCE [LARGE SCALE GENOMIC DNA]</scope>
    <source>
        <strain evidence="1 2">Ch1-1</strain>
    </source>
</reference>
<sequence length="191" mass="21328">MGYCLNVPFVTQLGIGSHVKGVNPIDDPTGCWYASACMVGYSFEAGPRLGVPELYTLPLKQNAKGKVLQYGHYVINTAWMPTLKAREQLVDVDEPTNQEWTAKALIDELKKYGPIFFGWLKTHNGQTYGHASVIVGVKNPGAKNPQVIIHDPENRPFFEIDLQELNQKIIWGVGFTLRRAGNAYQHNISTK</sequence>
<dbReference type="InterPro" id="IPR022118">
    <property type="entry name" value="Peptidase_C70_AvrRpt2"/>
</dbReference>
<organism evidence="1 2">
    <name type="scientific">Methylomarinum roseum</name>
    <dbReference type="NCBI Taxonomy" id="3067653"/>
    <lineage>
        <taxon>Bacteria</taxon>
        <taxon>Pseudomonadati</taxon>
        <taxon>Pseudomonadota</taxon>
        <taxon>Gammaproteobacteria</taxon>
        <taxon>Methylococcales</taxon>
        <taxon>Methylococcaceae</taxon>
        <taxon>Methylomarinum</taxon>
    </lineage>
</organism>
<name>A0AAU7NX60_9GAMM</name>
<proteinExistence type="predicted"/>
<protein>
    <submittedName>
        <fullName evidence="1">Papain-like cysteine protease family protein</fullName>
    </submittedName>
</protein>